<dbReference type="GO" id="GO:0019005">
    <property type="term" value="C:SCF ubiquitin ligase complex"/>
    <property type="evidence" value="ECO:0007669"/>
    <property type="project" value="TreeGrafter"/>
</dbReference>
<dbReference type="SMART" id="SM00256">
    <property type="entry name" value="FBOX"/>
    <property type="match status" value="1"/>
</dbReference>
<dbReference type="InterPro" id="IPR001810">
    <property type="entry name" value="F-box_dom"/>
</dbReference>
<evidence type="ECO:0000259" key="2">
    <source>
        <dbReference type="PROSITE" id="PS51114"/>
    </source>
</evidence>
<dbReference type="Pfam" id="PF04300">
    <property type="entry name" value="FBA"/>
    <property type="match status" value="1"/>
</dbReference>
<dbReference type="Gene3D" id="2.60.120.260">
    <property type="entry name" value="Galactose-binding domain-like"/>
    <property type="match status" value="1"/>
</dbReference>
<accession>A0A0J7NJT3</accession>
<dbReference type="InterPro" id="IPR036047">
    <property type="entry name" value="F-box-like_dom_sf"/>
</dbReference>
<dbReference type="SUPFAM" id="SSF49785">
    <property type="entry name" value="Galactose-binding domain-like"/>
    <property type="match status" value="1"/>
</dbReference>
<dbReference type="SMART" id="SM01198">
    <property type="entry name" value="FBA"/>
    <property type="match status" value="1"/>
</dbReference>
<dbReference type="GO" id="GO:0006516">
    <property type="term" value="P:glycoprotein catabolic process"/>
    <property type="evidence" value="ECO:0007669"/>
    <property type="project" value="TreeGrafter"/>
</dbReference>
<dbReference type="PaxDb" id="67767-A0A0J7NJT3"/>
<dbReference type="SUPFAM" id="SSF81383">
    <property type="entry name" value="F-box domain"/>
    <property type="match status" value="1"/>
</dbReference>
<feature type="domain" description="F-box" evidence="1">
    <location>
        <begin position="32"/>
        <end position="71"/>
    </location>
</feature>
<dbReference type="Pfam" id="PF12937">
    <property type="entry name" value="F-box-like"/>
    <property type="match status" value="1"/>
</dbReference>
<dbReference type="InterPro" id="IPR008979">
    <property type="entry name" value="Galactose-bd-like_sf"/>
</dbReference>
<proteinExistence type="predicted"/>
<name>A0A0J7NJT3_LASNI</name>
<evidence type="ECO:0000313" key="4">
    <source>
        <dbReference type="Proteomes" id="UP000036403"/>
    </source>
</evidence>
<sequence length="305" mass="35208">MGQSHDTTVNAAPRVMFDEAGDNGLVVCDRYVPAELLAEIFCRAHPETLLNCQLVCKRWRLVIQNYVWRKKAELALGKPFPRHVEEEIPWRVFYRICETRPFEKNLLRNHSGERDMKDWEILSNGGDFWRIETPPTGVPELPSTESIFGGRQICFATSYHSCTKKQIVDLVAEGFHPYVLDVLQPPIVVSEWYSCRWDCPAIYECQVELLGPEEKDKTVNILDKFRFRDTIEGERQNQWLYISHVFENYGSGLRRISFLHGGMDRLFWAGHYGSKMAGACICIKVPPVTTNTYDDESDTPPILDE</sequence>
<dbReference type="PROSITE" id="PS51114">
    <property type="entry name" value="FBA"/>
    <property type="match status" value="1"/>
</dbReference>
<evidence type="ECO:0000259" key="1">
    <source>
        <dbReference type="PROSITE" id="PS50181"/>
    </source>
</evidence>
<dbReference type="GO" id="GO:0005737">
    <property type="term" value="C:cytoplasm"/>
    <property type="evidence" value="ECO:0007669"/>
    <property type="project" value="UniProtKB-ARBA"/>
</dbReference>
<dbReference type="FunFam" id="2.60.120.260:FF:000012">
    <property type="entry name" value="F-box only protein 2"/>
    <property type="match status" value="1"/>
</dbReference>
<dbReference type="PANTHER" id="PTHR12125">
    <property type="entry name" value="F-BOX ONLY PROTEIN 6-LIKE PROTEIN"/>
    <property type="match status" value="1"/>
</dbReference>
<dbReference type="InterPro" id="IPR039752">
    <property type="entry name" value="F-box_only"/>
</dbReference>
<dbReference type="PROSITE" id="PS50181">
    <property type="entry name" value="FBOX"/>
    <property type="match status" value="1"/>
</dbReference>
<gene>
    <name evidence="3" type="ORF">RF55_7219</name>
</gene>
<dbReference type="GO" id="GO:0031146">
    <property type="term" value="P:SCF-dependent proteasomal ubiquitin-dependent protein catabolic process"/>
    <property type="evidence" value="ECO:0007669"/>
    <property type="project" value="TreeGrafter"/>
</dbReference>
<keyword evidence="4" id="KW-1185">Reference proteome</keyword>
<dbReference type="Gene3D" id="1.20.1280.50">
    <property type="match status" value="1"/>
</dbReference>
<dbReference type="Proteomes" id="UP000036403">
    <property type="component" value="Unassembled WGS sequence"/>
</dbReference>
<comment type="caution">
    <text evidence="3">The sequence shown here is derived from an EMBL/GenBank/DDBJ whole genome shotgun (WGS) entry which is preliminary data.</text>
</comment>
<dbReference type="GO" id="GO:0036503">
    <property type="term" value="P:ERAD pathway"/>
    <property type="evidence" value="ECO:0007669"/>
    <property type="project" value="TreeGrafter"/>
</dbReference>
<protein>
    <submittedName>
        <fullName evidence="3">F-box only protein 6-like protein</fullName>
    </submittedName>
</protein>
<dbReference type="InterPro" id="IPR007397">
    <property type="entry name" value="F-box-assoc_dom"/>
</dbReference>
<reference evidence="3 4" key="1">
    <citation type="submission" date="2015-04" db="EMBL/GenBank/DDBJ databases">
        <title>Lasius niger genome sequencing.</title>
        <authorList>
            <person name="Konorov E.A."/>
            <person name="Nikitin M.A."/>
            <person name="Kirill M.V."/>
            <person name="Chang P."/>
        </authorList>
    </citation>
    <scope>NUCLEOTIDE SEQUENCE [LARGE SCALE GENOMIC DNA]</scope>
    <source>
        <tissue evidence="3">Whole</tissue>
    </source>
</reference>
<organism evidence="3 4">
    <name type="scientific">Lasius niger</name>
    <name type="common">Black garden ant</name>
    <dbReference type="NCBI Taxonomy" id="67767"/>
    <lineage>
        <taxon>Eukaryota</taxon>
        <taxon>Metazoa</taxon>
        <taxon>Ecdysozoa</taxon>
        <taxon>Arthropoda</taxon>
        <taxon>Hexapoda</taxon>
        <taxon>Insecta</taxon>
        <taxon>Pterygota</taxon>
        <taxon>Neoptera</taxon>
        <taxon>Endopterygota</taxon>
        <taxon>Hymenoptera</taxon>
        <taxon>Apocrita</taxon>
        <taxon>Aculeata</taxon>
        <taxon>Formicoidea</taxon>
        <taxon>Formicidae</taxon>
        <taxon>Formicinae</taxon>
        <taxon>Lasius</taxon>
        <taxon>Lasius</taxon>
    </lineage>
</organism>
<dbReference type="STRING" id="67767.A0A0J7NJT3"/>
<dbReference type="AlphaFoldDB" id="A0A0J7NJT3"/>
<dbReference type="EMBL" id="LBMM01004153">
    <property type="protein sequence ID" value="KMQ92755.1"/>
    <property type="molecule type" value="Genomic_DNA"/>
</dbReference>
<dbReference type="OrthoDB" id="1107553at2759"/>
<evidence type="ECO:0000313" key="3">
    <source>
        <dbReference type="EMBL" id="KMQ92755.1"/>
    </source>
</evidence>
<dbReference type="PANTHER" id="PTHR12125:SF5">
    <property type="entry name" value="F-BOX DOMAIN-CONTAINING PROTEIN"/>
    <property type="match status" value="1"/>
</dbReference>
<feature type="domain" description="FBA" evidence="2">
    <location>
        <begin position="93"/>
        <end position="285"/>
    </location>
</feature>
<dbReference type="GO" id="GO:0061630">
    <property type="term" value="F:ubiquitin protein ligase activity"/>
    <property type="evidence" value="ECO:0007669"/>
    <property type="project" value="TreeGrafter"/>
</dbReference>